<reference evidence="3 4" key="2">
    <citation type="submission" date="2024-10" db="EMBL/GenBank/DDBJ databases">
        <authorList>
            <person name="Ryan C."/>
        </authorList>
    </citation>
    <scope>NUCLEOTIDE SEQUENCE [LARGE SCALE GENOMIC DNA]</scope>
</reference>
<dbReference type="PANTHER" id="PTHR19384">
    <property type="entry name" value="NITRIC OXIDE SYNTHASE-RELATED"/>
    <property type="match status" value="1"/>
</dbReference>
<dbReference type="InterPro" id="IPR017938">
    <property type="entry name" value="Riboflavin_synthase-like_b-brl"/>
</dbReference>
<dbReference type="Pfam" id="PF00667">
    <property type="entry name" value="FAD_binding_1"/>
    <property type="match status" value="1"/>
</dbReference>
<dbReference type="AlphaFoldDB" id="A0ABC8VVQ8"/>
<name>A0ABC8VVQ8_9POAL</name>
<gene>
    <name evidence="3" type="ORF">URODEC1_LOCUS7193</name>
</gene>
<evidence type="ECO:0000259" key="2">
    <source>
        <dbReference type="Pfam" id="PF00667"/>
    </source>
</evidence>
<evidence type="ECO:0000313" key="3">
    <source>
        <dbReference type="EMBL" id="CAL4897319.1"/>
    </source>
</evidence>
<keyword evidence="4" id="KW-1185">Reference proteome</keyword>
<accession>A0ABC8VVQ8</accession>
<proteinExistence type="predicted"/>
<dbReference type="Proteomes" id="UP001497457">
    <property type="component" value="Chromosome 10rd"/>
</dbReference>
<feature type="domain" description="Sulfite reductase [NADPH] flavoprotein alpha-component-like FAD-binding" evidence="2">
    <location>
        <begin position="17"/>
        <end position="81"/>
    </location>
</feature>
<keyword evidence="1" id="KW-0285">Flavoprotein</keyword>
<dbReference type="EMBL" id="OZ075120">
    <property type="protein sequence ID" value="CAL4897319.1"/>
    <property type="molecule type" value="Genomic_DNA"/>
</dbReference>
<evidence type="ECO:0000313" key="4">
    <source>
        <dbReference type="Proteomes" id="UP001497457"/>
    </source>
</evidence>
<organism evidence="3 4">
    <name type="scientific">Urochloa decumbens</name>
    <dbReference type="NCBI Taxonomy" id="240449"/>
    <lineage>
        <taxon>Eukaryota</taxon>
        <taxon>Viridiplantae</taxon>
        <taxon>Streptophyta</taxon>
        <taxon>Embryophyta</taxon>
        <taxon>Tracheophyta</taxon>
        <taxon>Spermatophyta</taxon>
        <taxon>Magnoliopsida</taxon>
        <taxon>Liliopsida</taxon>
        <taxon>Poales</taxon>
        <taxon>Poaceae</taxon>
        <taxon>PACMAD clade</taxon>
        <taxon>Panicoideae</taxon>
        <taxon>Panicodae</taxon>
        <taxon>Paniceae</taxon>
        <taxon>Melinidinae</taxon>
        <taxon>Urochloa</taxon>
    </lineage>
</organism>
<dbReference type="Gene3D" id="2.40.30.10">
    <property type="entry name" value="Translation factors"/>
    <property type="match status" value="1"/>
</dbReference>
<protein>
    <recommendedName>
        <fullName evidence="2">Sulfite reductase [NADPH] flavoprotein alpha-component-like FAD-binding domain-containing protein</fullName>
    </recommendedName>
</protein>
<dbReference type="InterPro" id="IPR003097">
    <property type="entry name" value="CysJ-like_FAD-binding"/>
</dbReference>
<sequence>MHINKSFTLSNGHAVYDIQHPCRANVAVRRELHTPASDRSCIHLEFDITGTGLKYETGDHVGVYAENCIETVEEAEKLLVRVPAVSCARSGRETTTSLCSFCLYVRGSRSRYPAL</sequence>
<reference evidence="4" key="1">
    <citation type="submission" date="2024-06" db="EMBL/GenBank/DDBJ databases">
        <authorList>
            <person name="Ryan C."/>
        </authorList>
    </citation>
    <scope>NUCLEOTIDE SEQUENCE [LARGE SCALE GENOMIC DNA]</scope>
</reference>
<dbReference type="SUPFAM" id="SSF63380">
    <property type="entry name" value="Riboflavin synthase domain-like"/>
    <property type="match status" value="1"/>
</dbReference>
<evidence type="ECO:0000256" key="1">
    <source>
        <dbReference type="ARBA" id="ARBA00022630"/>
    </source>
</evidence>
<dbReference type="PANTHER" id="PTHR19384:SF17">
    <property type="entry name" value="NADPH--CYTOCHROME P450 REDUCTASE"/>
    <property type="match status" value="1"/>
</dbReference>